<evidence type="ECO:0000256" key="2">
    <source>
        <dbReference type="ARBA" id="ARBA00011748"/>
    </source>
</evidence>
<keyword evidence="5" id="KW-0732">Signal</keyword>
<dbReference type="EMBL" id="OV696702">
    <property type="protein sequence ID" value="CAH1249043.1"/>
    <property type="molecule type" value="Genomic_DNA"/>
</dbReference>
<evidence type="ECO:0000256" key="4">
    <source>
        <dbReference type="ARBA" id="ARBA00023157"/>
    </source>
</evidence>
<name>A0A8J9Z733_BRALA</name>
<dbReference type="OrthoDB" id="9970481at2759"/>
<dbReference type="GO" id="GO:0005576">
    <property type="term" value="C:extracellular region"/>
    <property type="evidence" value="ECO:0007669"/>
    <property type="project" value="InterPro"/>
</dbReference>
<dbReference type="AlphaFoldDB" id="A0A8J9Z733"/>
<feature type="chain" id="PRO_5035461733" evidence="5">
    <location>
        <begin position="20"/>
        <end position="473"/>
    </location>
</feature>
<evidence type="ECO:0000256" key="3">
    <source>
        <dbReference type="ARBA" id="ARBA00022702"/>
    </source>
</evidence>
<accession>A0A8J9Z733</accession>
<evidence type="ECO:0000313" key="6">
    <source>
        <dbReference type="EMBL" id="CAH1249043.1"/>
    </source>
</evidence>
<evidence type="ECO:0000313" key="7">
    <source>
        <dbReference type="Proteomes" id="UP000838412"/>
    </source>
</evidence>
<comment type="subunit">
    <text evidence="2">Homodimer; disulfide-linked.</text>
</comment>
<dbReference type="Pfam" id="PF03298">
    <property type="entry name" value="Stanniocalcin"/>
    <property type="match status" value="2"/>
</dbReference>
<organism evidence="6 7">
    <name type="scientific">Branchiostoma lanceolatum</name>
    <name type="common">Common lancelet</name>
    <name type="synonym">Amphioxus lanceolatum</name>
    <dbReference type="NCBI Taxonomy" id="7740"/>
    <lineage>
        <taxon>Eukaryota</taxon>
        <taxon>Metazoa</taxon>
        <taxon>Chordata</taxon>
        <taxon>Cephalochordata</taxon>
        <taxon>Leptocardii</taxon>
        <taxon>Amphioxiformes</taxon>
        <taxon>Branchiostomatidae</taxon>
        <taxon>Branchiostoma</taxon>
    </lineage>
</organism>
<sequence length="473" mass="52583">MLLYAGFVLLVLVIGGVQAQEGNFWETETQTCVRYGRTGDCAFYGIPCLEKKFDCKVVGFPVGYGYRFCSKIVTHYEEFDADGKAWIDDVKKCLTKALIPIYKSKSYTCPLLKTFGMDTYPVCFAQAKGGGGICKVIRTNKEALQNVWGASGTQGEDSSTFLEQLLVVAQHCMCSYDLAELHQVVGATKDVYTKVLDLSTTHWQKTPEGAILADCESKALQGDCAFYDCLESRWPCGRTKFVQREAQPLCEKLKKKAPVFTPAGQEWVTKFTKCMTRSLLPAYKAESLSCRYIHNLGFRTQYQCFIDTDICDLIENRQDDFAAWYVFDVVSDWRFHQELSTILCRCHKFEGGTRYKLKFSSLATTQLKQKAKVVDQSSSADSQCTSQGGKCQDYSVRTCAAGYEDNKCGGNELRKCCLACDSSCESNQGTWSAGDSKCSDAGGQCKIDSNYCHGEYQTEMCGGPAGRKCCVPG</sequence>
<dbReference type="PANTHER" id="PTHR31698:SF8">
    <property type="entry name" value="LYSOZYME G-RELATED"/>
    <property type="match status" value="1"/>
</dbReference>
<keyword evidence="7" id="KW-1185">Reference proteome</keyword>
<evidence type="ECO:0000256" key="5">
    <source>
        <dbReference type="SAM" id="SignalP"/>
    </source>
</evidence>
<gene>
    <name evidence="6" type="primary">Hypp8507</name>
    <name evidence="6" type="ORF">BLAG_LOCUS10281</name>
</gene>
<dbReference type="GO" id="GO:0050830">
    <property type="term" value="P:defense response to Gram-positive bacterium"/>
    <property type="evidence" value="ECO:0007669"/>
    <property type="project" value="TreeGrafter"/>
</dbReference>
<reference evidence="6" key="1">
    <citation type="submission" date="2022-01" db="EMBL/GenBank/DDBJ databases">
        <authorList>
            <person name="Braso-Vives M."/>
        </authorList>
    </citation>
    <scope>NUCLEOTIDE SEQUENCE</scope>
</reference>
<feature type="signal peptide" evidence="5">
    <location>
        <begin position="1"/>
        <end position="19"/>
    </location>
</feature>
<dbReference type="InterPro" id="IPR004978">
    <property type="entry name" value="Stanniocalcin"/>
</dbReference>
<proteinExistence type="inferred from homology"/>
<keyword evidence="4" id="KW-1015">Disulfide bond</keyword>
<dbReference type="GO" id="GO:0005179">
    <property type="term" value="F:hormone activity"/>
    <property type="evidence" value="ECO:0007669"/>
    <property type="project" value="UniProtKB-KW"/>
</dbReference>
<dbReference type="PANTHER" id="PTHR31698">
    <property type="entry name" value="LYSOZYME G FAMILY MEMBER"/>
    <property type="match status" value="1"/>
</dbReference>
<evidence type="ECO:0000256" key="1">
    <source>
        <dbReference type="ARBA" id="ARBA00008693"/>
    </source>
</evidence>
<dbReference type="Proteomes" id="UP000838412">
    <property type="component" value="Chromosome 17"/>
</dbReference>
<keyword evidence="3" id="KW-0372">Hormone</keyword>
<protein>
    <submittedName>
        <fullName evidence="6">Hypp8507 protein</fullName>
    </submittedName>
</protein>
<dbReference type="GO" id="GO:0003796">
    <property type="term" value="F:lysozyme activity"/>
    <property type="evidence" value="ECO:0007669"/>
    <property type="project" value="TreeGrafter"/>
</dbReference>
<comment type="similarity">
    <text evidence="1">Belongs to the stanniocalcin family.</text>
</comment>